<proteinExistence type="predicted"/>
<protein>
    <submittedName>
        <fullName evidence="2">Type IV secretion protein IcmC</fullName>
    </submittedName>
</protein>
<evidence type="ECO:0000313" key="3">
    <source>
        <dbReference type="Proteomes" id="UP000054422"/>
    </source>
</evidence>
<dbReference type="RefSeq" id="WP_035890758.1">
    <property type="nucleotide sequence ID" value="NZ_JNCF01000051.1"/>
</dbReference>
<organism evidence="2 3">
    <name type="scientific">Legionella norrlandica</name>
    <dbReference type="NCBI Taxonomy" id="1498499"/>
    <lineage>
        <taxon>Bacteria</taxon>
        <taxon>Pseudomonadati</taxon>
        <taxon>Pseudomonadota</taxon>
        <taxon>Gammaproteobacteria</taxon>
        <taxon>Legionellales</taxon>
        <taxon>Legionellaceae</taxon>
        <taxon>Legionella</taxon>
    </lineage>
</organism>
<dbReference type="EMBL" id="JNCF01000051">
    <property type="protein sequence ID" value="KGP62623.1"/>
    <property type="molecule type" value="Genomic_DNA"/>
</dbReference>
<keyword evidence="1" id="KW-1133">Transmembrane helix</keyword>
<evidence type="ECO:0000313" key="2">
    <source>
        <dbReference type="EMBL" id="KGP62623.1"/>
    </source>
</evidence>
<feature type="transmembrane region" description="Helical" evidence="1">
    <location>
        <begin position="23"/>
        <end position="43"/>
    </location>
</feature>
<name>A0A0A2T5A9_9GAMM</name>
<feature type="transmembrane region" description="Helical" evidence="1">
    <location>
        <begin position="141"/>
        <end position="164"/>
    </location>
</feature>
<accession>A0A0A2T5A9</accession>
<keyword evidence="1" id="KW-0472">Membrane</keyword>
<feature type="transmembrane region" description="Helical" evidence="1">
    <location>
        <begin position="109"/>
        <end position="129"/>
    </location>
</feature>
<dbReference type="Proteomes" id="UP000054422">
    <property type="component" value="Unassembled WGS sequence"/>
</dbReference>
<dbReference type="OrthoDB" id="5640237at2"/>
<comment type="caution">
    <text evidence="2">The sequence shown here is derived from an EMBL/GenBank/DDBJ whole genome shotgun (WGS) entry which is preliminary data.</text>
</comment>
<sequence length="180" mass="19557">MNSTDLITILGNISQSLYPVQKLITGGAYILGILFFLTAISKLRKIADYRAQSSSHEKMFTPMMYLLIGALLIYLPTGLDVMANTAFGVGNVLTYSNYNPANIYSSMGFLIRTAGVLWFIRGCVLVAHASQPGTQQGLKGLLFLIAGVFAMNFDNTIAMINAALEYFMKMTLAIKSAGGF</sequence>
<gene>
    <name evidence="2" type="ORF">EP47_00765</name>
</gene>
<keyword evidence="1" id="KW-0812">Transmembrane</keyword>
<dbReference type="STRING" id="1498499.EP47_00765"/>
<feature type="transmembrane region" description="Helical" evidence="1">
    <location>
        <begin position="64"/>
        <end position="89"/>
    </location>
</feature>
<dbReference type="AlphaFoldDB" id="A0A0A2T5A9"/>
<keyword evidence="3" id="KW-1185">Reference proteome</keyword>
<evidence type="ECO:0000256" key="1">
    <source>
        <dbReference type="SAM" id="Phobius"/>
    </source>
</evidence>
<reference evidence="2 3" key="1">
    <citation type="submission" date="2014-05" db="EMBL/GenBank/DDBJ databases">
        <authorList>
            <person name="Rizzardi K."/>
            <person name="Winiecka-Krusnell J."/>
            <person name="Ramliden M."/>
            <person name="Alm E."/>
            <person name="Andersson S."/>
            <person name="Byfors S."/>
        </authorList>
    </citation>
    <scope>NUCLEOTIDE SEQUENCE [LARGE SCALE GENOMIC DNA]</scope>
    <source>
        <strain evidence="2 3">LEGN</strain>
    </source>
</reference>